<accession>A0ABT5K613</accession>
<sequence>MRLILVRHPKPLVAPGLCYGRTDLAVAPDELARARDALAATLAPGLPLFSSPLRRCAELAAQLPCASLSVDARLAEIDFGNWEMRSWDDIPRAEVDAWAADVAHYRPGGGESVLQMAARVAAFHDELAQRQTAAALVVCHAGTMRLLAARHAGLPLRAMAQQAAGAPHQIAYGQCLILDS</sequence>
<proteinExistence type="predicted"/>
<gene>
    <name evidence="1" type="ORF">OIK44_19955</name>
</gene>
<dbReference type="SMART" id="SM00855">
    <property type="entry name" value="PGAM"/>
    <property type="match status" value="1"/>
</dbReference>
<keyword evidence="2" id="KW-1185">Reference proteome</keyword>
<reference evidence="1 2" key="1">
    <citation type="submission" date="2022-10" db="EMBL/GenBank/DDBJ databases">
        <title>Janthinobacterium sp. hw3 Genome sequencing.</title>
        <authorList>
            <person name="Park S."/>
        </authorList>
    </citation>
    <scope>NUCLEOTIDE SEQUENCE [LARGE SCALE GENOMIC DNA]</scope>
    <source>
        <strain evidence="2">hw3</strain>
    </source>
</reference>
<dbReference type="InterPro" id="IPR013078">
    <property type="entry name" value="His_Pase_superF_clade-1"/>
</dbReference>
<evidence type="ECO:0000313" key="1">
    <source>
        <dbReference type="EMBL" id="MDC8759865.1"/>
    </source>
</evidence>
<dbReference type="Pfam" id="PF00300">
    <property type="entry name" value="His_Phos_1"/>
    <property type="match status" value="1"/>
</dbReference>
<dbReference type="RefSeq" id="WP_273673285.1">
    <property type="nucleotide sequence ID" value="NZ_JAQQXR010000008.1"/>
</dbReference>
<dbReference type="Gene3D" id="3.40.50.1240">
    <property type="entry name" value="Phosphoglycerate mutase-like"/>
    <property type="match status" value="1"/>
</dbReference>
<protein>
    <submittedName>
        <fullName evidence="1">Histidine phosphatase family protein</fullName>
    </submittedName>
</protein>
<comment type="caution">
    <text evidence="1">The sequence shown here is derived from an EMBL/GenBank/DDBJ whole genome shotgun (WGS) entry which is preliminary data.</text>
</comment>
<dbReference type="SUPFAM" id="SSF53254">
    <property type="entry name" value="Phosphoglycerate mutase-like"/>
    <property type="match status" value="1"/>
</dbReference>
<dbReference type="Proteomes" id="UP001221208">
    <property type="component" value="Unassembled WGS sequence"/>
</dbReference>
<dbReference type="InterPro" id="IPR029033">
    <property type="entry name" value="His_PPase_superfam"/>
</dbReference>
<evidence type="ECO:0000313" key="2">
    <source>
        <dbReference type="Proteomes" id="UP001221208"/>
    </source>
</evidence>
<dbReference type="EMBL" id="JAQQXR010000008">
    <property type="protein sequence ID" value="MDC8759865.1"/>
    <property type="molecule type" value="Genomic_DNA"/>
</dbReference>
<organism evidence="1 2">
    <name type="scientific">Janthinobacterium fluminis</name>
    <dbReference type="NCBI Taxonomy" id="2987524"/>
    <lineage>
        <taxon>Bacteria</taxon>
        <taxon>Pseudomonadati</taxon>
        <taxon>Pseudomonadota</taxon>
        <taxon>Betaproteobacteria</taxon>
        <taxon>Burkholderiales</taxon>
        <taxon>Oxalobacteraceae</taxon>
        <taxon>Janthinobacterium</taxon>
    </lineage>
</organism>
<name>A0ABT5K613_9BURK</name>